<protein>
    <submittedName>
        <fullName evidence="1">Elements of external origin</fullName>
    </submittedName>
</protein>
<dbReference type="OrthoDB" id="8594067at2"/>
<accession>A0A248LMM2</accession>
<dbReference type="Proteomes" id="UP000197424">
    <property type="component" value="Chromosome"/>
</dbReference>
<evidence type="ECO:0000313" key="1">
    <source>
        <dbReference type="EMBL" id="ASJ25731.1"/>
    </source>
</evidence>
<dbReference type="Pfam" id="PF11149">
    <property type="entry name" value="DUF2924"/>
    <property type="match status" value="1"/>
</dbReference>
<dbReference type="InterPro" id="IPR021322">
    <property type="entry name" value="DUF2924"/>
</dbReference>
<name>A0A248LMM2_9NEIS</name>
<dbReference type="RefSeq" id="WP_088861482.1">
    <property type="nucleotide sequence ID" value="NZ_CP022115.1"/>
</dbReference>
<sequence>MTTHASKEAVAARLAQLPYLPMENIWALWDQYFDRRPGHHHRTWLESRLAYKIQEEAFGAMSSSLKRRLEKIGETGEVPNQKRRAENQLAPGATLIREYNGIAHEVKVLDDGRFEYQARAYKSLSGVAKAITGTAWSGPAFFGLRQPAPKRQGALA</sequence>
<proteinExistence type="predicted"/>
<organism evidence="1 2">
    <name type="scientific">Laribacter hongkongensis</name>
    <dbReference type="NCBI Taxonomy" id="168471"/>
    <lineage>
        <taxon>Bacteria</taxon>
        <taxon>Pseudomonadati</taxon>
        <taxon>Pseudomonadota</taxon>
        <taxon>Betaproteobacteria</taxon>
        <taxon>Neisseriales</taxon>
        <taxon>Aquaspirillaceae</taxon>
        <taxon>Laribacter</taxon>
    </lineage>
</organism>
<gene>
    <name evidence="1" type="ORF">LHGZ1_2900</name>
</gene>
<dbReference type="AlphaFoldDB" id="A0A248LMM2"/>
<dbReference type="EMBL" id="CP022115">
    <property type="protein sequence ID" value="ASJ25731.1"/>
    <property type="molecule type" value="Genomic_DNA"/>
</dbReference>
<reference evidence="2" key="1">
    <citation type="submission" date="2017-06" db="EMBL/GenBank/DDBJ databases">
        <title>Whole genome sequence of Laribacter hongkongensis LHGZ1.</title>
        <authorList>
            <person name="Chen D."/>
            <person name="Wu H."/>
            <person name="Chen J."/>
        </authorList>
    </citation>
    <scope>NUCLEOTIDE SEQUENCE [LARGE SCALE GENOMIC DNA]</scope>
    <source>
        <strain evidence="2">LHGZ1</strain>
    </source>
</reference>
<evidence type="ECO:0000313" key="2">
    <source>
        <dbReference type="Proteomes" id="UP000197424"/>
    </source>
</evidence>